<evidence type="ECO:0000313" key="3">
    <source>
        <dbReference type="EMBL" id="QEN07321.1"/>
    </source>
</evidence>
<dbReference type="Pfam" id="PF05016">
    <property type="entry name" value="ParE_toxin"/>
    <property type="match status" value="1"/>
</dbReference>
<dbReference type="EMBL" id="CP036150">
    <property type="protein sequence ID" value="QEN07321.1"/>
    <property type="molecule type" value="Genomic_DNA"/>
</dbReference>
<dbReference type="PANTHER" id="PTHR33755">
    <property type="entry name" value="TOXIN PARE1-RELATED"/>
    <property type="match status" value="1"/>
</dbReference>
<keyword evidence="2" id="KW-1277">Toxin-antitoxin system</keyword>
<protein>
    <submittedName>
        <fullName evidence="3">Type II toxin-antitoxin system RelE/ParE family toxin</fullName>
    </submittedName>
</protein>
<organism evidence="3 4">
    <name type="scientific">Oceanispirochaeta crateris</name>
    <dbReference type="NCBI Taxonomy" id="2518645"/>
    <lineage>
        <taxon>Bacteria</taxon>
        <taxon>Pseudomonadati</taxon>
        <taxon>Spirochaetota</taxon>
        <taxon>Spirochaetia</taxon>
        <taxon>Spirochaetales</taxon>
        <taxon>Spirochaetaceae</taxon>
        <taxon>Oceanispirochaeta</taxon>
    </lineage>
</organism>
<dbReference type="InterPro" id="IPR007712">
    <property type="entry name" value="RelE/ParE_toxin"/>
</dbReference>
<dbReference type="SUPFAM" id="SSF143011">
    <property type="entry name" value="RelE-like"/>
    <property type="match status" value="1"/>
</dbReference>
<comment type="similarity">
    <text evidence="1">Belongs to the RelE toxin family.</text>
</comment>
<evidence type="ECO:0000256" key="2">
    <source>
        <dbReference type="ARBA" id="ARBA00022649"/>
    </source>
</evidence>
<accession>A0A5C1QIB8</accession>
<reference evidence="3 4" key="1">
    <citation type="submission" date="2019-02" db="EMBL/GenBank/DDBJ databases">
        <title>Complete Genome Sequence and Methylome Analysis of free living Spirochaetas.</title>
        <authorList>
            <person name="Fomenkov A."/>
            <person name="Dubinina G."/>
            <person name="Leshcheva N."/>
            <person name="Mikheeva N."/>
            <person name="Grabovich M."/>
            <person name="Vincze T."/>
            <person name="Roberts R.J."/>
        </authorList>
    </citation>
    <scope>NUCLEOTIDE SEQUENCE [LARGE SCALE GENOMIC DNA]</scope>
    <source>
        <strain evidence="3 4">K2</strain>
    </source>
</reference>
<dbReference type="OrthoDB" id="5574284at2"/>
<evidence type="ECO:0000313" key="4">
    <source>
        <dbReference type="Proteomes" id="UP000324209"/>
    </source>
</evidence>
<dbReference type="AlphaFoldDB" id="A0A5C1QIB8"/>
<dbReference type="NCBIfam" id="TIGR02385">
    <property type="entry name" value="RelE_StbE"/>
    <property type="match status" value="1"/>
</dbReference>
<keyword evidence="4" id="KW-1185">Reference proteome</keyword>
<dbReference type="KEGG" id="ock:EXM22_04705"/>
<name>A0A5C1QIB8_9SPIO</name>
<sequence>MYSKIQWTETAKRDLNDIIDYIANDEIQIAKQQYFRIKESAEKLKSVPEQGRIIPELSNENIYKYRELIISPWRLMYKIENDIMYILAIIDGRRNIEDILMKRQLR</sequence>
<dbReference type="Proteomes" id="UP000324209">
    <property type="component" value="Chromosome"/>
</dbReference>
<proteinExistence type="inferred from homology"/>
<evidence type="ECO:0000256" key="1">
    <source>
        <dbReference type="ARBA" id="ARBA00006226"/>
    </source>
</evidence>
<dbReference type="InterPro" id="IPR051803">
    <property type="entry name" value="TA_system_RelE-like_toxin"/>
</dbReference>
<dbReference type="PANTHER" id="PTHR33755:SF5">
    <property type="entry name" value="TYPE II TOXIN-ANTITOXIN SYSTEM RELE_PARE FAMILY TOXIN"/>
    <property type="match status" value="1"/>
</dbReference>
<dbReference type="InterPro" id="IPR035093">
    <property type="entry name" value="RelE/ParE_toxin_dom_sf"/>
</dbReference>
<gene>
    <name evidence="3" type="ORF">EXM22_04705</name>
</gene>
<dbReference type="RefSeq" id="WP_149485402.1">
    <property type="nucleotide sequence ID" value="NZ_CP036150.1"/>
</dbReference>
<dbReference type="Gene3D" id="3.30.2310.20">
    <property type="entry name" value="RelE-like"/>
    <property type="match status" value="1"/>
</dbReference>